<reference evidence="2 3" key="1">
    <citation type="submission" date="2022-12" db="EMBL/GenBank/DDBJ databases">
        <title>Chromosome-level genome of Tegillarca granosa.</title>
        <authorList>
            <person name="Kim J."/>
        </authorList>
    </citation>
    <scope>NUCLEOTIDE SEQUENCE [LARGE SCALE GENOMIC DNA]</scope>
    <source>
        <strain evidence="2">Teg-2019</strain>
        <tissue evidence="2">Adductor muscle</tissue>
    </source>
</reference>
<protein>
    <submittedName>
        <fullName evidence="2">Uncharacterized protein</fullName>
    </submittedName>
</protein>
<gene>
    <name evidence="2" type="ORF">KUTeg_023128</name>
</gene>
<sequence>MMEMSYLYLKLLLKYQPLKMLAPQDSQRCKLEPQVQDGKLNMKSQTVIPCHRSESISSDLEMTLSLQEVGAPLDLSSRKLDDESDDSLDGSSCESTCTSFSSSDESVLNIPNDQVDLKTDSNLPCLKSTNQFNVCDNNILTLQTADNSKSKAVTSCTPFQSSFDEYISSSLDMTYMPAADMKPIFPTMCKIEPQDKNSCKSQYTCKINSSRPNLHSSTDTPGPVTFSTLPQKCNTHGDSTSNSILGTHAQGMDTAGISTVGTHVSETDTLGTQSSSSTDSMMHCSAPKKKKENASDSDDIWASLKKDLDFLSNLNDEILTVNSSVTTTKCLSNSESNGASNSSKSFPDMSNFQTSSDLKTSPNQNLVLTGSILPQSQTTGRPTAVIKSVSSFPSLLTSSSSIVCTSAGSSDSKQLPPKKQLRCFPLGKTVSCPNSKSSVSVVETGNKWGSEKCSSCVISLLGLKSSRCLQGHVTCGACLEERVKLVLTGKSKVSVYIHILI</sequence>
<keyword evidence="3" id="KW-1185">Reference proteome</keyword>
<organism evidence="2 3">
    <name type="scientific">Tegillarca granosa</name>
    <name type="common">Malaysian cockle</name>
    <name type="synonym">Anadara granosa</name>
    <dbReference type="NCBI Taxonomy" id="220873"/>
    <lineage>
        <taxon>Eukaryota</taxon>
        <taxon>Metazoa</taxon>
        <taxon>Spiralia</taxon>
        <taxon>Lophotrochozoa</taxon>
        <taxon>Mollusca</taxon>
        <taxon>Bivalvia</taxon>
        <taxon>Autobranchia</taxon>
        <taxon>Pteriomorphia</taxon>
        <taxon>Arcoida</taxon>
        <taxon>Arcoidea</taxon>
        <taxon>Arcidae</taxon>
        <taxon>Tegillarca</taxon>
    </lineage>
</organism>
<name>A0ABQ9E6Z5_TEGGR</name>
<accession>A0ABQ9E6Z5</accession>
<dbReference type="EMBL" id="JARBDR010000921">
    <property type="protein sequence ID" value="KAJ8299068.1"/>
    <property type="molecule type" value="Genomic_DNA"/>
</dbReference>
<feature type="region of interest" description="Disordered" evidence="1">
    <location>
        <begin position="331"/>
        <end position="363"/>
    </location>
</feature>
<feature type="compositionally biased region" description="Low complexity" evidence="1">
    <location>
        <begin position="267"/>
        <end position="280"/>
    </location>
</feature>
<feature type="region of interest" description="Disordered" evidence="1">
    <location>
        <begin position="267"/>
        <end position="296"/>
    </location>
</feature>
<comment type="caution">
    <text evidence="2">The sequence shown here is derived from an EMBL/GenBank/DDBJ whole genome shotgun (WGS) entry which is preliminary data.</text>
</comment>
<evidence type="ECO:0000313" key="2">
    <source>
        <dbReference type="EMBL" id="KAJ8299068.1"/>
    </source>
</evidence>
<proteinExistence type="predicted"/>
<dbReference type="Proteomes" id="UP001217089">
    <property type="component" value="Unassembled WGS sequence"/>
</dbReference>
<feature type="compositionally biased region" description="Polar residues" evidence="1">
    <location>
        <begin position="348"/>
        <end position="363"/>
    </location>
</feature>
<evidence type="ECO:0000313" key="3">
    <source>
        <dbReference type="Proteomes" id="UP001217089"/>
    </source>
</evidence>
<feature type="compositionally biased region" description="Low complexity" evidence="1">
    <location>
        <begin position="332"/>
        <end position="345"/>
    </location>
</feature>
<evidence type="ECO:0000256" key="1">
    <source>
        <dbReference type="SAM" id="MobiDB-lite"/>
    </source>
</evidence>